<gene>
    <name evidence="2" type="ORF">H8B19_09995</name>
</gene>
<dbReference type="EMBL" id="JACNEP010000007">
    <property type="protein sequence ID" value="MBC3766212.1"/>
    <property type="molecule type" value="Genomic_DNA"/>
</dbReference>
<sequence length="134" mass="15067">MKNVLLILFAFISGNAFALNNCAIPEGKSTGKPAIRVIPSIPLKSIANEAILDGDCTLVSYKLKIKKDTMGKGLVPYDFRIEATTNNTLTRQTISALEGWLYFAKWNSTHKRYYYSFTHKEKGILKKKELTVGY</sequence>
<evidence type="ECO:0000313" key="2">
    <source>
        <dbReference type="EMBL" id="MBC3766212.1"/>
    </source>
</evidence>
<dbReference type="Proteomes" id="UP000601768">
    <property type="component" value="Unassembled WGS sequence"/>
</dbReference>
<comment type="caution">
    <text evidence="2">The sequence shown here is derived from an EMBL/GenBank/DDBJ whole genome shotgun (WGS) entry which is preliminary data.</text>
</comment>
<keyword evidence="1" id="KW-0732">Signal</keyword>
<evidence type="ECO:0000313" key="3">
    <source>
        <dbReference type="Proteomes" id="UP000601768"/>
    </source>
</evidence>
<name>A0A8J6IUW5_9ALTE</name>
<evidence type="ECO:0000256" key="1">
    <source>
        <dbReference type="SAM" id="SignalP"/>
    </source>
</evidence>
<organism evidence="2 3">
    <name type="scientific">Neptunicella marina</name>
    <dbReference type="NCBI Taxonomy" id="2125989"/>
    <lineage>
        <taxon>Bacteria</taxon>
        <taxon>Pseudomonadati</taxon>
        <taxon>Pseudomonadota</taxon>
        <taxon>Gammaproteobacteria</taxon>
        <taxon>Alteromonadales</taxon>
        <taxon>Alteromonadaceae</taxon>
        <taxon>Neptunicella</taxon>
    </lineage>
</organism>
<dbReference type="RefSeq" id="WP_186506705.1">
    <property type="nucleotide sequence ID" value="NZ_JACNEP010000007.1"/>
</dbReference>
<keyword evidence="3" id="KW-1185">Reference proteome</keyword>
<feature type="chain" id="PRO_5035296367" evidence="1">
    <location>
        <begin position="19"/>
        <end position="134"/>
    </location>
</feature>
<reference evidence="2" key="2">
    <citation type="submission" date="2020-08" db="EMBL/GenBank/DDBJ databases">
        <authorList>
            <person name="Lai Q."/>
        </authorList>
    </citation>
    <scope>NUCLEOTIDE SEQUENCE</scope>
    <source>
        <strain evidence="2">S27-2</strain>
    </source>
</reference>
<accession>A0A8J6IUW5</accession>
<protein>
    <submittedName>
        <fullName evidence="2">Uncharacterized protein</fullName>
    </submittedName>
</protein>
<reference evidence="2" key="1">
    <citation type="journal article" date="2018" name="Int. J. Syst. Evol. Microbiol.">
        <title>Neptunicella marina gen. nov., sp. nov., isolated from surface seawater.</title>
        <authorList>
            <person name="Liu X."/>
            <person name="Lai Q."/>
            <person name="Du Y."/>
            <person name="Zhang X."/>
            <person name="Liu Z."/>
            <person name="Sun F."/>
            <person name="Shao Z."/>
        </authorList>
    </citation>
    <scope>NUCLEOTIDE SEQUENCE</scope>
    <source>
        <strain evidence="2">S27-2</strain>
    </source>
</reference>
<feature type="signal peptide" evidence="1">
    <location>
        <begin position="1"/>
        <end position="18"/>
    </location>
</feature>
<dbReference type="AlphaFoldDB" id="A0A8J6IUW5"/>
<proteinExistence type="predicted"/>